<dbReference type="RefSeq" id="WP_088385182.1">
    <property type="nucleotide sequence ID" value="NZ_NIOF01000004.1"/>
</dbReference>
<sequence length="104" mass="11283">MNQPILRPAAQIPEDRDADSPQGGSSTRSSAYPQPKRKVRPGWKATIVRADSFAKLRAIQKSTSDPAIDLSYLTDACLQIALELGAEAIVKRALDALRPVRPTS</sequence>
<name>A0A246JFD7_9BURK</name>
<keyword evidence="3" id="KW-1185">Reference proteome</keyword>
<protein>
    <submittedName>
        <fullName evidence="2">Uncharacterized protein</fullName>
    </submittedName>
</protein>
<dbReference type="Proteomes" id="UP000197468">
    <property type="component" value="Unassembled WGS sequence"/>
</dbReference>
<accession>A0A246JFD7</accession>
<evidence type="ECO:0000313" key="3">
    <source>
        <dbReference type="Proteomes" id="UP000197468"/>
    </source>
</evidence>
<dbReference type="EMBL" id="NIOF01000004">
    <property type="protein sequence ID" value="OWQ90976.1"/>
    <property type="molecule type" value="Genomic_DNA"/>
</dbReference>
<organism evidence="2 3">
    <name type="scientific">Roseateles aquatilis</name>
    <dbReference type="NCBI Taxonomy" id="431061"/>
    <lineage>
        <taxon>Bacteria</taxon>
        <taxon>Pseudomonadati</taxon>
        <taxon>Pseudomonadota</taxon>
        <taxon>Betaproteobacteria</taxon>
        <taxon>Burkholderiales</taxon>
        <taxon>Sphaerotilaceae</taxon>
        <taxon>Roseateles</taxon>
    </lineage>
</organism>
<comment type="caution">
    <text evidence="2">The sequence shown here is derived from an EMBL/GenBank/DDBJ whole genome shotgun (WGS) entry which is preliminary data.</text>
</comment>
<reference evidence="2 3" key="1">
    <citation type="journal article" date="2008" name="Int. J. Syst. Evol. Microbiol.">
        <title>Description of Roseateles aquatilis sp. nov. and Roseateles terrae sp. nov., in the class Betaproteobacteria, and emended description of the genus Roseateles.</title>
        <authorList>
            <person name="Gomila M."/>
            <person name="Bowien B."/>
            <person name="Falsen E."/>
            <person name="Moore E.R."/>
            <person name="Lalucat J."/>
        </authorList>
    </citation>
    <scope>NUCLEOTIDE SEQUENCE [LARGE SCALE GENOMIC DNA]</scope>
    <source>
        <strain evidence="2 3">CCUG 48205</strain>
    </source>
</reference>
<feature type="region of interest" description="Disordered" evidence="1">
    <location>
        <begin position="1"/>
        <end position="40"/>
    </location>
</feature>
<evidence type="ECO:0000256" key="1">
    <source>
        <dbReference type="SAM" id="MobiDB-lite"/>
    </source>
</evidence>
<dbReference type="OrthoDB" id="9154771at2"/>
<evidence type="ECO:0000313" key="2">
    <source>
        <dbReference type="EMBL" id="OWQ90976.1"/>
    </source>
</evidence>
<gene>
    <name evidence="2" type="ORF">CDN99_12550</name>
</gene>
<feature type="compositionally biased region" description="Polar residues" evidence="1">
    <location>
        <begin position="22"/>
        <end position="32"/>
    </location>
</feature>
<dbReference type="AlphaFoldDB" id="A0A246JFD7"/>
<proteinExistence type="predicted"/>